<reference evidence="6" key="3">
    <citation type="submission" date="2015-06" db="UniProtKB">
        <authorList>
            <consortium name="EnsemblProtists"/>
        </authorList>
    </citation>
    <scope>IDENTIFICATION</scope>
</reference>
<name>A0A0C3U697_GUITC</name>
<evidence type="ECO:0000256" key="3">
    <source>
        <dbReference type="ARBA" id="ARBA00037324"/>
    </source>
</evidence>
<dbReference type="Pfam" id="PF03031">
    <property type="entry name" value="NIF"/>
    <property type="match status" value="1"/>
</dbReference>
<organism evidence="6 7">
    <name type="scientific">Guillardia theta (strain CCMP2712)</name>
    <name type="common">Cryptophyte</name>
    <dbReference type="NCBI Taxonomy" id="905079"/>
    <lineage>
        <taxon>Eukaryota</taxon>
        <taxon>Cryptophyceae</taxon>
        <taxon>Pyrenomonadales</taxon>
        <taxon>Geminigeraceae</taxon>
        <taxon>Guillardia</taxon>
    </lineage>
</organism>
<dbReference type="CDD" id="cd07521">
    <property type="entry name" value="HAD_FCP1-like"/>
    <property type="match status" value="1"/>
</dbReference>
<dbReference type="InterPro" id="IPR011948">
    <property type="entry name" value="Dullard_phosphatase"/>
</dbReference>
<dbReference type="NCBIfam" id="TIGR02251">
    <property type="entry name" value="HIF-SF_euk"/>
    <property type="match status" value="1"/>
</dbReference>
<dbReference type="Proteomes" id="UP000011087">
    <property type="component" value="Unassembled WGS sequence"/>
</dbReference>
<keyword evidence="2" id="KW-0904">Protein phosphatase</keyword>
<dbReference type="PROSITE" id="PS50969">
    <property type="entry name" value="FCP1"/>
    <property type="match status" value="1"/>
</dbReference>
<dbReference type="PANTHER" id="PTHR12210">
    <property type="entry name" value="DULLARD PROTEIN PHOSPHATASE"/>
    <property type="match status" value="1"/>
</dbReference>
<proteinExistence type="inferred from homology"/>
<dbReference type="AlphaFoldDB" id="A0A0C3U697"/>
<dbReference type="InterPro" id="IPR050365">
    <property type="entry name" value="TIM50"/>
</dbReference>
<dbReference type="GO" id="GO:0005634">
    <property type="term" value="C:nucleus"/>
    <property type="evidence" value="ECO:0007669"/>
    <property type="project" value="UniProtKB-ARBA"/>
</dbReference>
<evidence type="ECO:0000256" key="2">
    <source>
        <dbReference type="ARBA" id="ARBA00022912"/>
    </source>
</evidence>
<dbReference type="EnsemblProtists" id="EKX51685">
    <property type="protein sequence ID" value="EKX51685"/>
    <property type="gene ID" value="GUITHDRAFT_65993"/>
</dbReference>
<dbReference type="InterPro" id="IPR023214">
    <property type="entry name" value="HAD_sf"/>
</dbReference>
<dbReference type="SMART" id="SM00577">
    <property type="entry name" value="CPDc"/>
    <property type="match status" value="1"/>
</dbReference>
<dbReference type="Gene3D" id="3.40.50.1000">
    <property type="entry name" value="HAD superfamily/HAD-like"/>
    <property type="match status" value="1"/>
</dbReference>
<keyword evidence="7" id="KW-1185">Reference proteome</keyword>
<dbReference type="InterPro" id="IPR004274">
    <property type="entry name" value="FCP1_dom"/>
</dbReference>
<keyword evidence="1" id="KW-0378">Hydrolase</keyword>
<evidence type="ECO:0000256" key="4">
    <source>
        <dbReference type="ARBA" id="ARBA00038355"/>
    </source>
</evidence>
<accession>A0A0C3U697</accession>
<feature type="domain" description="FCP1 homology" evidence="5">
    <location>
        <begin position="1"/>
        <end position="156"/>
    </location>
</feature>
<evidence type="ECO:0000256" key="1">
    <source>
        <dbReference type="ARBA" id="ARBA00022801"/>
    </source>
</evidence>
<dbReference type="GO" id="GO:0004721">
    <property type="term" value="F:phosphoprotein phosphatase activity"/>
    <property type="evidence" value="ECO:0007669"/>
    <property type="project" value="UniProtKB-KW"/>
</dbReference>
<comment type="function">
    <text evidence="3">Probable phosphatase.</text>
</comment>
<evidence type="ECO:0000313" key="7">
    <source>
        <dbReference type="Proteomes" id="UP000011087"/>
    </source>
</evidence>
<protein>
    <recommendedName>
        <fullName evidence="5">FCP1 homology domain-containing protein</fullName>
    </recommendedName>
</protein>
<dbReference type="SUPFAM" id="SSF56784">
    <property type="entry name" value="HAD-like"/>
    <property type="match status" value="1"/>
</dbReference>
<reference evidence="7" key="1">
    <citation type="journal article" date="2012" name="Nature">
        <title>Algal genomes reveal evolutionary mosaicism and the fate of nucleomorphs.</title>
        <authorList>
            <consortium name="DOE Joint Genome Institute"/>
            <person name="Curtis B.A."/>
            <person name="Tanifuji G."/>
            <person name="Burki F."/>
            <person name="Gruber A."/>
            <person name="Irimia M."/>
            <person name="Maruyama S."/>
            <person name="Arias M.C."/>
            <person name="Ball S.G."/>
            <person name="Gile G.H."/>
            <person name="Hirakawa Y."/>
            <person name="Hopkins J.F."/>
            <person name="Kuo A."/>
            <person name="Rensing S.A."/>
            <person name="Schmutz J."/>
            <person name="Symeonidi A."/>
            <person name="Elias M."/>
            <person name="Eveleigh R.J."/>
            <person name="Herman E.K."/>
            <person name="Klute M.J."/>
            <person name="Nakayama T."/>
            <person name="Obornik M."/>
            <person name="Reyes-Prieto A."/>
            <person name="Armbrust E.V."/>
            <person name="Aves S.J."/>
            <person name="Beiko R.G."/>
            <person name="Coutinho P."/>
            <person name="Dacks J.B."/>
            <person name="Durnford D.G."/>
            <person name="Fast N.M."/>
            <person name="Green B.R."/>
            <person name="Grisdale C.J."/>
            <person name="Hempel F."/>
            <person name="Henrissat B."/>
            <person name="Hoppner M.P."/>
            <person name="Ishida K."/>
            <person name="Kim E."/>
            <person name="Koreny L."/>
            <person name="Kroth P.G."/>
            <person name="Liu Y."/>
            <person name="Malik S.B."/>
            <person name="Maier U.G."/>
            <person name="McRose D."/>
            <person name="Mock T."/>
            <person name="Neilson J.A."/>
            <person name="Onodera N.T."/>
            <person name="Poole A.M."/>
            <person name="Pritham E.J."/>
            <person name="Richards T.A."/>
            <person name="Rocap G."/>
            <person name="Roy S.W."/>
            <person name="Sarai C."/>
            <person name="Schaack S."/>
            <person name="Shirato S."/>
            <person name="Slamovits C.H."/>
            <person name="Spencer D.F."/>
            <person name="Suzuki S."/>
            <person name="Worden A.Z."/>
            <person name="Zauner S."/>
            <person name="Barry K."/>
            <person name="Bell C."/>
            <person name="Bharti A.K."/>
            <person name="Crow J.A."/>
            <person name="Grimwood J."/>
            <person name="Kramer R."/>
            <person name="Lindquist E."/>
            <person name="Lucas S."/>
            <person name="Salamov A."/>
            <person name="McFadden G.I."/>
            <person name="Lane C.E."/>
            <person name="Keeling P.J."/>
            <person name="Gray M.W."/>
            <person name="Grigoriev I.V."/>
            <person name="Archibald J.M."/>
        </authorList>
    </citation>
    <scope>NUCLEOTIDE SEQUENCE</scope>
    <source>
        <strain evidence="7">CCMP2712</strain>
    </source>
</reference>
<reference evidence="7" key="2">
    <citation type="submission" date="2012-11" db="EMBL/GenBank/DDBJ databases">
        <authorList>
            <person name="Kuo A."/>
            <person name="Curtis B.A."/>
            <person name="Tanifuji G."/>
            <person name="Burki F."/>
            <person name="Gruber A."/>
            <person name="Irimia M."/>
            <person name="Maruyama S."/>
            <person name="Arias M.C."/>
            <person name="Ball S.G."/>
            <person name="Gile G.H."/>
            <person name="Hirakawa Y."/>
            <person name="Hopkins J.F."/>
            <person name="Rensing S.A."/>
            <person name="Schmutz J."/>
            <person name="Symeonidi A."/>
            <person name="Elias M."/>
            <person name="Eveleigh R.J."/>
            <person name="Herman E.K."/>
            <person name="Klute M.J."/>
            <person name="Nakayama T."/>
            <person name="Obornik M."/>
            <person name="Reyes-Prieto A."/>
            <person name="Armbrust E.V."/>
            <person name="Aves S.J."/>
            <person name="Beiko R.G."/>
            <person name="Coutinho P."/>
            <person name="Dacks J.B."/>
            <person name="Durnford D.G."/>
            <person name="Fast N.M."/>
            <person name="Green B.R."/>
            <person name="Grisdale C."/>
            <person name="Hempe F."/>
            <person name="Henrissat B."/>
            <person name="Hoppner M.P."/>
            <person name="Ishida K.-I."/>
            <person name="Kim E."/>
            <person name="Koreny L."/>
            <person name="Kroth P.G."/>
            <person name="Liu Y."/>
            <person name="Malik S.-B."/>
            <person name="Maier U.G."/>
            <person name="McRose D."/>
            <person name="Mock T."/>
            <person name="Neilson J.A."/>
            <person name="Onodera N.T."/>
            <person name="Poole A.M."/>
            <person name="Pritham E.J."/>
            <person name="Richards T.A."/>
            <person name="Rocap G."/>
            <person name="Roy S.W."/>
            <person name="Sarai C."/>
            <person name="Schaack S."/>
            <person name="Shirato S."/>
            <person name="Slamovits C.H."/>
            <person name="Spencer D.F."/>
            <person name="Suzuki S."/>
            <person name="Worden A.Z."/>
            <person name="Zauner S."/>
            <person name="Barry K."/>
            <person name="Bell C."/>
            <person name="Bharti A.K."/>
            <person name="Crow J.A."/>
            <person name="Grimwood J."/>
            <person name="Kramer R."/>
            <person name="Lindquist E."/>
            <person name="Lucas S."/>
            <person name="Salamov A."/>
            <person name="McFadden G.I."/>
            <person name="Lane C.E."/>
            <person name="Keeling P.J."/>
            <person name="Gray M.W."/>
            <person name="Grigoriev I.V."/>
            <person name="Archibald J.M."/>
        </authorList>
    </citation>
    <scope>NUCLEOTIDE SEQUENCE</scope>
    <source>
        <strain evidence="7">CCMP2712</strain>
    </source>
</reference>
<dbReference type="OMA" id="MVMVKME"/>
<dbReference type="InterPro" id="IPR036412">
    <property type="entry name" value="HAD-like_sf"/>
</dbReference>
<dbReference type="FunFam" id="3.40.50.1000:FF:000015">
    <property type="entry name" value="CTD small phosphatase-like protein 2"/>
    <property type="match status" value="1"/>
</dbReference>
<comment type="similarity">
    <text evidence="4">Belongs to the CTDSPL2 family.</text>
</comment>
<evidence type="ECO:0000259" key="5">
    <source>
        <dbReference type="PROSITE" id="PS50969"/>
    </source>
</evidence>
<sequence>MLDLDETLVHASLEFMEQSHLQFDVTFKEQDYHVWVKIRPHCLEFLERLAEKFEIIVFTASQSIYADKLLNLIDPDSRLIKHRVFRNSCLFVNENYVKDLTVLNRDLSKIAIVDNSPQAFGYQVLSNGIPIKSWFGDTSDRQEVCLLKLLPFIESLAAADDVRPHIVNRFKLHERVSAL</sequence>
<evidence type="ECO:0000313" key="6">
    <source>
        <dbReference type="EnsemblProtists" id="EKX51685"/>
    </source>
</evidence>